<proteinExistence type="predicted"/>
<dbReference type="SUPFAM" id="SSF51735">
    <property type="entry name" value="NAD(P)-binding Rossmann-fold domains"/>
    <property type="match status" value="1"/>
</dbReference>
<comment type="caution">
    <text evidence="3">The sequence shown here is derived from an EMBL/GenBank/DDBJ whole genome shotgun (WGS) entry which is preliminary data.</text>
</comment>
<dbReference type="Gene3D" id="3.90.180.10">
    <property type="entry name" value="Medium-chain alcohol dehydrogenases, catalytic domain"/>
    <property type="match status" value="1"/>
</dbReference>
<evidence type="ECO:0000313" key="4">
    <source>
        <dbReference type="Proteomes" id="UP000480151"/>
    </source>
</evidence>
<organism evidence="3 4">
    <name type="scientific">Paenibacillus apii</name>
    <dbReference type="NCBI Taxonomy" id="1850370"/>
    <lineage>
        <taxon>Bacteria</taxon>
        <taxon>Bacillati</taxon>
        <taxon>Bacillota</taxon>
        <taxon>Bacilli</taxon>
        <taxon>Bacillales</taxon>
        <taxon>Paenibacillaceae</taxon>
        <taxon>Paenibacillus</taxon>
    </lineage>
</organism>
<name>A0A6M1PJA4_9BACL</name>
<dbReference type="InterPro" id="IPR011032">
    <property type="entry name" value="GroES-like_sf"/>
</dbReference>
<gene>
    <name evidence="3" type="ORF">G5B47_06330</name>
</gene>
<keyword evidence="4" id="KW-1185">Reference proteome</keyword>
<dbReference type="GO" id="GO:0016491">
    <property type="term" value="F:oxidoreductase activity"/>
    <property type="evidence" value="ECO:0007669"/>
    <property type="project" value="InterPro"/>
</dbReference>
<dbReference type="EMBL" id="JAAKGU010000002">
    <property type="protein sequence ID" value="NGM82023.1"/>
    <property type="molecule type" value="Genomic_DNA"/>
</dbReference>
<accession>A0A6M1PJA4</accession>
<dbReference type="InterPro" id="IPR051603">
    <property type="entry name" value="Zinc-ADH_QOR/CCCR"/>
</dbReference>
<dbReference type="SUPFAM" id="SSF50129">
    <property type="entry name" value="GroES-like"/>
    <property type="match status" value="1"/>
</dbReference>
<evidence type="ECO:0000313" key="3">
    <source>
        <dbReference type="EMBL" id="NGM82023.1"/>
    </source>
</evidence>
<sequence length="303" mass="31674">MKTMGIASFGPPGVLEAMMLDIPQAGQGTLRIKVKAAGVQPADCLVRKGRIPPGATVQLPAVLGNEFAGIVDQLGDGVTGFEIGEGVLGFQYLGSYAEYIVVPISQIVSKPTDMPWEVAGGFSGAAQTAHTAIEELKVAKGDVLFINGAAGAVGTVAVQLAKERGAVVIGSASEANHEYLKSLGAVPVLYGENMTESLRLLAPQGIDACLDAAGGEGLFAAVDIANDRSRVGTIIAFAQAEKLGVKQIRSKRNVSRLQNLVELYSEGKLHIHIRKVYSLDHAADAHREVETGHGRGKVVLSVD</sequence>
<dbReference type="PANTHER" id="PTHR44154:SF1">
    <property type="entry name" value="QUINONE OXIDOREDUCTASE"/>
    <property type="match status" value="1"/>
</dbReference>
<dbReference type="Proteomes" id="UP000480151">
    <property type="component" value="Unassembled WGS sequence"/>
</dbReference>
<dbReference type="Gene3D" id="3.40.50.720">
    <property type="entry name" value="NAD(P)-binding Rossmann-like Domain"/>
    <property type="match status" value="1"/>
</dbReference>
<dbReference type="InterPro" id="IPR020843">
    <property type="entry name" value="ER"/>
</dbReference>
<dbReference type="Pfam" id="PF08240">
    <property type="entry name" value="ADH_N"/>
    <property type="match status" value="1"/>
</dbReference>
<dbReference type="InterPro" id="IPR013154">
    <property type="entry name" value="ADH-like_N"/>
</dbReference>
<dbReference type="SMART" id="SM00829">
    <property type="entry name" value="PKS_ER"/>
    <property type="match status" value="1"/>
</dbReference>
<reference evidence="3 4" key="1">
    <citation type="submission" date="2020-02" db="EMBL/GenBank/DDBJ databases">
        <authorList>
            <person name="Gao J."/>
            <person name="Sun J."/>
        </authorList>
    </citation>
    <scope>NUCLEOTIDE SEQUENCE [LARGE SCALE GENOMIC DNA]</scope>
    <source>
        <strain evidence="3 4">7124</strain>
    </source>
</reference>
<evidence type="ECO:0000259" key="2">
    <source>
        <dbReference type="SMART" id="SM00829"/>
    </source>
</evidence>
<dbReference type="Pfam" id="PF13602">
    <property type="entry name" value="ADH_zinc_N_2"/>
    <property type="match status" value="1"/>
</dbReference>
<dbReference type="CDD" id="cd05289">
    <property type="entry name" value="MDR_like_2"/>
    <property type="match status" value="1"/>
</dbReference>
<dbReference type="AlphaFoldDB" id="A0A6M1PJA4"/>
<dbReference type="PANTHER" id="PTHR44154">
    <property type="entry name" value="QUINONE OXIDOREDUCTASE"/>
    <property type="match status" value="1"/>
</dbReference>
<keyword evidence="1" id="KW-0521">NADP</keyword>
<feature type="domain" description="Enoyl reductase (ER)" evidence="2">
    <location>
        <begin position="13"/>
        <end position="300"/>
    </location>
</feature>
<dbReference type="InterPro" id="IPR036291">
    <property type="entry name" value="NAD(P)-bd_dom_sf"/>
</dbReference>
<protein>
    <submittedName>
        <fullName evidence="3">NADP-dependent oxidoreductase</fullName>
    </submittedName>
</protein>
<evidence type="ECO:0000256" key="1">
    <source>
        <dbReference type="ARBA" id="ARBA00022857"/>
    </source>
</evidence>